<reference evidence="8" key="1">
    <citation type="submission" date="2016-03" db="EMBL/GenBank/DDBJ databases">
        <title>Mechanisms controlling the formation of the plant cell surface in tip-growing cells are functionally conserved among land plants.</title>
        <authorList>
            <person name="Honkanen S."/>
            <person name="Jones V.A."/>
            <person name="Morieri G."/>
            <person name="Champion C."/>
            <person name="Hetherington A.J."/>
            <person name="Kelly S."/>
            <person name="Saint-Marcoux D."/>
            <person name="Proust H."/>
            <person name="Prescott H."/>
            <person name="Dolan L."/>
        </authorList>
    </citation>
    <scope>NUCLEOTIDE SEQUENCE [LARGE SCALE GENOMIC DNA]</scope>
    <source>
        <tissue evidence="8">Whole gametophyte</tissue>
    </source>
</reference>
<feature type="domain" description="Large ribosomal subunit protein uL10-like insertion" evidence="7">
    <location>
        <begin position="179"/>
        <end position="249"/>
    </location>
</feature>
<dbReference type="InterPro" id="IPR001790">
    <property type="entry name" value="Ribosomal_uL10"/>
</dbReference>
<evidence type="ECO:0000313" key="9">
    <source>
        <dbReference type="Proteomes" id="UP000077202"/>
    </source>
</evidence>
<accession>A0A176VNW3</accession>
<keyword evidence="9" id="KW-1185">Reference proteome</keyword>
<dbReference type="Gene3D" id="3.90.105.20">
    <property type="match status" value="1"/>
</dbReference>
<protein>
    <recommendedName>
        <fullName evidence="6">Ribosome assembly factor mrt4</fullName>
    </recommendedName>
</protein>
<dbReference type="InterPro" id="IPR033867">
    <property type="entry name" value="Mrt4"/>
</dbReference>
<keyword evidence="4 6" id="KW-0963">Cytoplasm</keyword>
<comment type="function">
    <text evidence="2 6">Component of the ribosome assembly machinery. Nuclear paralog of the ribosomal protein P0, it binds pre-60S subunits at an early stage of assembly in the nucleolus, and is replaced by P0 in cytoplasmic pre-60S subunits and mature 80S ribosomes.</text>
</comment>
<dbReference type="SUPFAM" id="SSF160369">
    <property type="entry name" value="Ribosomal protein L10-like"/>
    <property type="match status" value="1"/>
</dbReference>
<comment type="caution">
    <text evidence="8">The sequence shown here is derived from an EMBL/GenBank/DDBJ whole genome shotgun (WGS) entry which is preliminary data.</text>
</comment>
<dbReference type="Proteomes" id="UP000077202">
    <property type="component" value="Unassembled WGS sequence"/>
</dbReference>
<keyword evidence="5 6" id="KW-0539">Nucleus</keyword>
<dbReference type="PANTHER" id="PTHR45841:SF1">
    <property type="entry name" value="MRNA TURNOVER PROTEIN 4 HOMOLOG"/>
    <property type="match status" value="1"/>
</dbReference>
<dbReference type="CDD" id="cd05796">
    <property type="entry name" value="Ribosomal_P0_like"/>
    <property type="match status" value="1"/>
</dbReference>
<sequence>MPKSKRNRLASPFNFCISATKPVLFDFVFQGVWNLSMLLRIEFEDEETFPNQLSLSEYPCGIVTLSKTQKKTKEHKETLVSTLRKALDEYQSLYVFSYENMRNSLFKELRDKLKTSSRFFMGGNKVLQIALGKTNADEVKDNLHKASELIEGDRGLYLTNLPKDEVLKFFGEFEGHDFARTGSPATETVELPEGPLEQFTHDMEPFLRKQGMPVRLNRGVVELVANYTVCTEGDPISPEASRILRLLGIQMATFTLTPICYWSNGEFEILDEEEAANGAKSANT</sequence>
<dbReference type="InterPro" id="IPR043141">
    <property type="entry name" value="Ribosomal_uL10-like_sf"/>
</dbReference>
<dbReference type="InterPro" id="IPR043164">
    <property type="entry name" value="Ribosomal_uL10-like_insert_sf"/>
</dbReference>
<comment type="subcellular location">
    <subcellularLocation>
        <location evidence="6">Cytoplasm</location>
    </subcellularLocation>
    <subcellularLocation>
        <location evidence="6">Nucleus</location>
        <location evidence="6">Nucleolus</location>
    </subcellularLocation>
</comment>
<dbReference type="PANTHER" id="PTHR45841">
    <property type="entry name" value="MRNA TURNOVER PROTEIN 4 MRTO4"/>
    <property type="match status" value="1"/>
</dbReference>
<dbReference type="Pfam" id="PF00466">
    <property type="entry name" value="Ribosomal_L10"/>
    <property type="match status" value="1"/>
</dbReference>
<comment type="subunit">
    <text evidence="6">Associates with the pre-60S ribosomal particle.</text>
</comment>
<comment type="similarity">
    <text evidence="3 6">Belongs to the universal ribosomal protein uL10 family.</text>
</comment>
<dbReference type="FunFam" id="3.30.70.1730:FF:000005">
    <property type="entry name" value="Ribosome assembly factor mrt4"/>
    <property type="match status" value="1"/>
</dbReference>
<evidence type="ECO:0000256" key="6">
    <source>
        <dbReference type="RuleBase" id="RU364039"/>
    </source>
</evidence>
<keyword evidence="6" id="KW-0690">Ribosome biogenesis</keyword>
<evidence type="ECO:0000256" key="2">
    <source>
        <dbReference type="ARBA" id="ARBA00004046"/>
    </source>
</evidence>
<dbReference type="GO" id="GO:0000956">
    <property type="term" value="P:nuclear-transcribed mRNA catabolic process"/>
    <property type="evidence" value="ECO:0007669"/>
    <property type="project" value="TreeGrafter"/>
</dbReference>
<evidence type="ECO:0000256" key="4">
    <source>
        <dbReference type="ARBA" id="ARBA00022490"/>
    </source>
</evidence>
<evidence type="ECO:0000259" key="7">
    <source>
        <dbReference type="Pfam" id="PF17777"/>
    </source>
</evidence>
<comment type="function">
    <text evidence="1">Ribosomal protein P0 is the functional equivalent of E.coli protein L10.</text>
</comment>
<dbReference type="GO" id="GO:0006364">
    <property type="term" value="P:rRNA processing"/>
    <property type="evidence" value="ECO:0007669"/>
    <property type="project" value="TreeGrafter"/>
</dbReference>
<evidence type="ECO:0000313" key="8">
    <source>
        <dbReference type="EMBL" id="OAE21665.1"/>
    </source>
</evidence>
<dbReference type="Gene3D" id="3.30.70.1730">
    <property type="match status" value="1"/>
</dbReference>
<dbReference type="InterPro" id="IPR051742">
    <property type="entry name" value="Ribosome_Assembly_uL10"/>
</dbReference>
<dbReference type="GO" id="GO:0000027">
    <property type="term" value="P:ribosomal large subunit assembly"/>
    <property type="evidence" value="ECO:0007669"/>
    <property type="project" value="InterPro"/>
</dbReference>
<dbReference type="Pfam" id="PF17777">
    <property type="entry name" value="RL10P_insert"/>
    <property type="match status" value="1"/>
</dbReference>
<dbReference type="GO" id="GO:0005730">
    <property type="term" value="C:nucleolus"/>
    <property type="evidence" value="ECO:0007669"/>
    <property type="project" value="UniProtKB-SubCell"/>
</dbReference>
<gene>
    <name evidence="8" type="ORF">AXG93_4170s1060</name>
</gene>
<organism evidence="8 9">
    <name type="scientific">Marchantia polymorpha subsp. ruderalis</name>
    <dbReference type="NCBI Taxonomy" id="1480154"/>
    <lineage>
        <taxon>Eukaryota</taxon>
        <taxon>Viridiplantae</taxon>
        <taxon>Streptophyta</taxon>
        <taxon>Embryophyta</taxon>
        <taxon>Marchantiophyta</taxon>
        <taxon>Marchantiopsida</taxon>
        <taxon>Marchantiidae</taxon>
        <taxon>Marchantiales</taxon>
        <taxon>Marchantiaceae</taxon>
        <taxon>Marchantia</taxon>
    </lineage>
</organism>
<evidence type="ECO:0000256" key="5">
    <source>
        <dbReference type="ARBA" id="ARBA00023242"/>
    </source>
</evidence>
<proteinExistence type="inferred from homology"/>
<dbReference type="GO" id="GO:0005737">
    <property type="term" value="C:cytoplasm"/>
    <property type="evidence" value="ECO:0007669"/>
    <property type="project" value="UniProtKB-SubCell"/>
</dbReference>
<dbReference type="EMBL" id="LVLJ01003355">
    <property type="protein sequence ID" value="OAE21665.1"/>
    <property type="molecule type" value="Genomic_DNA"/>
</dbReference>
<evidence type="ECO:0000256" key="3">
    <source>
        <dbReference type="ARBA" id="ARBA00008889"/>
    </source>
</evidence>
<dbReference type="InterPro" id="IPR040637">
    <property type="entry name" value="Ribosomal_uL10-like_insert"/>
</dbReference>
<dbReference type="FunFam" id="3.90.105.20:FF:000004">
    <property type="entry name" value="Ribosome assembly factor mrt4"/>
    <property type="match status" value="1"/>
</dbReference>
<dbReference type="GO" id="GO:0003723">
    <property type="term" value="F:RNA binding"/>
    <property type="evidence" value="ECO:0007669"/>
    <property type="project" value="TreeGrafter"/>
</dbReference>
<dbReference type="GO" id="GO:0030687">
    <property type="term" value="C:preribosome, large subunit precursor"/>
    <property type="evidence" value="ECO:0007669"/>
    <property type="project" value="TreeGrafter"/>
</dbReference>
<dbReference type="AlphaFoldDB" id="A0A176VNW3"/>
<name>A0A176VNW3_MARPO</name>
<evidence type="ECO:0000256" key="1">
    <source>
        <dbReference type="ARBA" id="ARBA00002200"/>
    </source>
</evidence>